<dbReference type="Gene3D" id="3.40.50.300">
    <property type="entry name" value="P-loop containing nucleotide triphosphate hydrolases"/>
    <property type="match status" value="1"/>
</dbReference>
<dbReference type="GO" id="GO:0003924">
    <property type="term" value="F:GTPase activity"/>
    <property type="evidence" value="ECO:0007669"/>
    <property type="project" value="TreeGrafter"/>
</dbReference>
<dbReference type="EMBL" id="UYRR01004865">
    <property type="protein sequence ID" value="VDK21388.1"/>
    <property type="molecule type" value="Genomic_DNA"/>
</dbReference>
<sequence>MSDVTIEPIENDTRTLVAIVVAVCCVLITLIAIFVKRVFSARANTVLIVGLNDSGKTILFSKLIRKKSTPVTYSSITPNIYEDFQTVNGLSLTLIDFPGTEKLRKHLFEHYFEQKASSLKAVIFLVDSATFSKRSRDVAEFLYDVLFESPKRVNTLVACNKQDLSFAKSAQAIRSALEREFGMINGTREAALDSTGGDAKKRVLTDTGGCLMTTARDISCSFPFAMNI</sequence>
<feature type="transmembrane region" description="Helical" evidence="14">
    <location>
        <begin position="15"/>
        <end position="35"/>
    </location>
</feature>
<dbReference type="GO" id="GO:0043001">
    <property type="term" value="P:Golgi to plasma membrane protein transport"/>
    <property type="evidence" value="ECO:0007669"/>
    <property type="project" value="TreeGrafter"/>
</dbReference>
<keyword evidence="4 14" id="KW-0812">Transmembrane</keyword>
<evidence type="ECO:0000313" key="15">
    <source>
        <dbReference type="EMBL" id="VDK21388.1"/>
    </source>
</evidence>
<protein>
    <recommendedName>
        <fullName evidence="13">ADP-ribosylation factor-related protein 1</fullName>
    </recommendedName>
    <alternativeName>
        <fullName evidence="3">Signal recognition particle receptor subunit beta</fullName>
    </alternativeName>
</protein>
<comment type="function">
    <text evidence="11">Trans-Golgi-associated GTPase that regulates protein sorting. Controls the targeting of ARL1 and its effector to the trans-Golgi. Required for the lipidation of chylomicrons in the intestine and required for VLDL lipidation in the liver.</text>
</comment>
<evidence type="ECO:0000256" key="6">
    <source>
        <dbReference type="ARBA" id="ARBA00022824"/>
    </source>
</evidence>
<keyword evidence="6" id="KW-0256">Endoplasmic reticulum</keyword>
<dbReference type="InterPro" id="IPR005225">
    <property type="entry name" value="Small_GTP-bd"/>
</dbReference>
<evidence type="ECO:0000256" key="7">
    <source>
        <dbReference type="ARBA" id="ARBA00022989"/>
    </source>
</evidence>
<evidence type="ECO:0000256" key="5">
    <source>
        <dbReference type="ARBA" id="ARBA00022741"/>
    </source>
</evidence>
<dbReference type="InterPro" id="IPR024156">
    <property type="entry name" value="Small_GTPase_ARF"/>
</dbReference>
<dbReference type="Pfam" id="PF09439">
    <property type="entry name" value="SRPRB"/>
    <property type="match status" value="1"/>
</dbReference>
<evidence type="ECO:0000256" key="9">
    <source>
        <dbReference type="ARBA" id="ARBA00023136"/>
    </source>
</evidence>
<dbReference type="GO" id="GO:0005789">
    <property type="term" value="C:endoplasmic reticulum membrane"/>
    <property type="evidence" value="ECO:0007669"/>
    <property type="project" value="UniProtKB-SubCell"/>
</dbReference>
<gene>
    <name evidence="15" type="ORF">ASIM_LOCUS3234</name>
</gene>
<dbReference type="NCBIfam" id="TIGR00231">
    <property type="entry name" value="small_GTP"/>
    <property type="match status" value="1"/>
</dbReference>
<proteinExistence type="inferred from homology"/>
<comment type="subcellular location">
    <subcellularLocation>
        <location evidence="1">Endoplasmic reticulum membrane</location>
        <topology evidence="1">Single-pass membrane protein</topology>
    </subcellularLocation>
</comment>
<evidence type="ECO:0000256" key="3">
    <source>
        <dbReference type="ARBA" id="ARBA00020256"/>
    </source>
</evidence>
<dbReference type="InterPro" id="IPR027417">
    <property type="entry name" value="P-loop_NTPase"/>
</dbReference>
<evidence type="ECO:0000256" key="8">
    <source>
        <dbReference type="ARBA" id="ARBA00023134"/>
    </source>
</evidence>
<evidence type="ECO:0000256" key="11">
    <source>
        <dbReference type="ARBA" id="ARBA00037377"/>
    </source>
</evidence>
<dbReference type="AlphaFoldDB" id="A0A0M3J752"/>
<keyword evidence="7 14" id="KW-1133">Transmembrane helix</keyword>
<keyword evidence="16" id="KW-1185">Reference proteome</keyword>
<dbReference type="WBParaSite" id="ASIM_0000339401-mRNA-1">
    <property type="protein sequence ID" value="ASIM_0000339401-mRNA-1"/>
    <property type="gene ID" value="ASIM_0000339401"/>
</dbReference>
<evidence type="ECO:0000256" key="1">
    <source>
        <dbReference type="ARBA" id="ARBA00004389"/>
    </source>
</evidence>
<dbReference type="SUPFAM" id="SSF52540">
    <property type="entry name" value="P-loop containing nucleoside triphosphate hydrolases"/>
    <property type="match status" value="1"/>
</dbReference>
<dbReference type="PANTHER" id="PTHR45909">
    <property type="entry name" value="ADP-RIBOSYLATION FACTOR-RELATED PROTEIN 1"/>
    <property type="match status" value="1"/>
</dbReference>
<keyword evidence="9 14" id="KW-0472">Membrane</keyword>
<dbReference type="GO" id="GO:0006886">
    <property type="term" value="P:intracellular protein transport"/>
    <property type="evidence" value="ECO:0007669"/>
    <property type="project" value="TreeGrafter"/>
</dbReference>
<keyword evidence="10" id="KW-0675">Receptor</keyword>
<dbReference type="PANTHER" id="PTHR45909:SF1">
    <property type="entry name" value="ADP-RIBOSYLATION FACTOR-RELATED PROTEIN 1"/>
    <property type="match status" value="1"/>
</dbReference>
<name>A0A0M3J752_ANISI</name>
<evidence type="ECO:0000256" key="4">
    <source>
        <dbReference type="ARBA" id="ARBA00022692"/>
    </source>
</evidence>
<keyword evidence="5" id="KW-0547">Nucleotide-binding</keyword>
<dbReference type="Proteomes" id="UP000267096">
    <property type="component" value="Unassembled WGS sequence"/>
</dbReference>
<evidence type="ECO:0000256" key="2">
    <source>
        <dbReference type="ARBA" id="ARBA00005619"/>
    </source>
</evidence>
<accession>A0A0M3J752</accession>
<evidence type="ECO:0000313" key="16">
    <source>
        <dbReference type="Proteomes" id="UP000267096"/>
    </source>
</evidence>
<comment type="subunit">
    <text evidence="12">Interacts with SYS1.</text>
</comment>
<evidence type="ECO:0000256" key="12">
    <source>
        <dbReference type="ARBA" id="ARBA00038765"/>
    </source>
</evidence>
<evidence type="ECO:0000313" key="17">
    <source>
        <dbReference type="WBParaSite" id="ASIM_0000339401-mRNA-1"/>
    </source>
</evidence>
<dbReference type="InterPro" id="IPR019009">
    <property type="entry name" value="SRP_receptor_beta_su"/>
</dbReference>
<evidence type="ECO:0000256" key="14">
    <source>
        <dbReference type="SAM" id="Phobius"/>
    </source>
</evidence>
<evidence type="ECO:0000256" key="13">
    <source>
        <dbReference type="ARBA" id="ARBA00039478"/>
    </source>
</evidence>
<dbReference type="GO" id="GO:0034067">
    <property type="term" value="P:protein localization to Golgi apparatus"/>
    <property type="evidence" value="ECO:0007669"/>
    <property type="project" value="TreeGrafter"/>
</dbReference>
<dbReference type="GO" id="GO:0005525">
    <property type="term" value="F:GTP binding"/>
    <property type="evidence" value="ECO:0007669"/>
    <property type="project" value="UniProtKB-KW"/>
</dbReference>
<keyword evidence="8" id="KW-0342">GTP-binding</keyword>
<organism evidence="17">
    <name type="scientific">Anisakis simplex</name>
    <name type="common">Herring worm</name>
    <dbReference type="NCBI Taxonomy" id="6269"/>
    <lineage>
        <taxon>Eukaryota</taxon>
        <taxon>Metazoa</taxon>
        <taxon>Ecdysozoa</taxon>
        <taxon>Nematoda</taxon>
        <taxon>Chromadorea</taxon>
        <taxon>Rhabditida</taxon>
        <taxon>Spirurina</taxon>
        <taxon>Ascaridomorpha</taxon>
        <taxon>Ascaridoidea</taxon>
        <taxon>Anisakidae</taxon>
        <taxon>Anisakis</taxon>
        <taxon>Anisakis simplex complex</taxon>
    </lineage>
</organism>
<comment type="similarity">
    <text evidence="2">Belongs to the SRP receptor beta subunit family.</text>
</comment>
<reference evidence="15 16" key="2">
    <citation type="submission" date="2018-11" db="EMBL/GenBank/DDBJ databases">
        <authorList>
            <consortium name="Pathogen Informatics"/>
        </authorList>
    </citation>
    <scope>NUCLEOTIDE SEQUENCE [LARGE SCALE GENOMIC DNA]</scope>
</reference>
<dbReference type="OrthoDB" id="41266at2759"/>
<reference evidence="17" key="1">
    <citation type="submission" date="2017-02" db="UniProtKB">
        <authorList>
            <consortium name="WormBaseParasite"/>
        </authorList>
    </citation>
    <scope>IDENTIFICATION</scope>
</reference>
<evidence type="ECO:0000256" key="10">
    <source>
        <dbReference type="ARBA" id="ARBA00023170"/>
    </source>
</evidence>
<dbReference type="GO" id="GO:0005794">
    <property type="term" value="C:Golgi apparatus"/>
    <property type="evidence" value="ECO:0007669"/>
    <property type="project" value="TreeGrafter"/>
</dbReference>
<dbReference type="SMART" id="SM00177">
    <property type="entry name" value="ARF"/>
    <property type="match status" value="1"/>
</dbReference>